<accession>A0A0E9VLS4</accession>
<protein>
    <submittedName>
        <fullName evidence="2">Uncharacterized protein</fullName>
    </submittedName>
</protein>
<name>A0A0E9VLS4_ANGAN</name>
<dbReference type="EMBL" id="GBXM01030394">
    <property type="protein sequence ID" value="JAH78183.1"/>
    <property type="molecule type" value="Transcribed_RNA"/>
</dbReference>
<feature type="transmembrane region" description="Helical" evidence="1">
    <location>
        <begin position="32"/>
        <end position="56"/>
    </location>
</feature>
<keyword evidence="1" id="KW-1133">Transmembrane helix</keyword>
<evidence type="ECO:0000313" key="2">
    <source>
        <dbReference type="EMBL" id="JAH78183.1"/>
    </source>
</evidence>
<organism evidence="2">
    <name type="scientific">Anguilla anguilla</name>
    <name type="common">European freshwater eel</name>
    <name type="synonym">Muraena anguilla</name>
    <dbReference type="NCBI Taxonomy" id="7936"/>
    <lineage>
        <taxon>Eukaryota</taxon>
        <taxon>Metazoa</taxon>
        <taxon>Chordata</taxon>
        <taxon>Craniata</taxon>
        <taxon>Vertebrata</taxon>
        <taxon>Euteleostomi</taxon>
        <taxon>Actinopterygii</taxon>
        <taxon>Neopterygii</taxon>
        <taxon>Teleostei</taxon>
        <taxon>Anguilliformes</taxon>
        <taxon>Anguillidae</taxon>
        <taxon>Anguilla</taxon>
    </lineage>
</organism>
<keyword evidence="1" id="KW-0812">Transmembrane</keyword>
<dbReference type="AlphaFoldDB" id="A0A0E9VLS4"/>
<keyword evidence="1" id="KW-0472">Membrane</keyword>
<reference evidence="2" key="2">
    <citation type="journal article" date="2015" name="Fish Shellfish Immunol.">
        <title>Early steps in the European eel (Anguilla anguilla)-Vibrio vulnificus interaction in the gills: Role of the RtxA13 toxin.</title>
        <authorList>
            <person name="Callol A."/>
            <person name="Pajuelo D."/>
            <person name="Ebbesson L."/>
            <person name="Teles M."/>
            <person name="MacKenzie S."/>
            <person name="Amaro C."/>
        </authorList>
    </citation>
    <scope>NUCLEOTIDE SEQUENCE</scope>
</reference>
<sequence length="61" mass="7044">MCSKNKECALMVMYKQTSFSRPLHKFLLRPTYSHFPCSFFLVFCICSLQTVCLPLLSRSCG</sequence>
<proteinExistence type="predicted"/>
<reference evidence="2" key="1">
    <citation type="submission" date="2014-11" db="EMBL/GenBank/DDBJ databases">
        <authorList>
            <person name="Amaro Gonzalez C."/>
        </authorList>
    </citation>
    <scope>NUCLEOTIDE SEQUENCE</scope>
</reference>
<evidence type="ECO:0000256" key="1">
    <source>
        <dbReference type="SAM" id="Phobius"/>
    </source>
</evidence>